<evidence type="ECO:0008006" key="3">
    <source>
        <dbReference type="Google" id="ProtNLM"/>
    </source>
</evidence>
<proteinExistence type="predicted"/>
<reference evidence="2" key="1">
    <citation type="submission" date="2016-10" db="EMBL/GenBank/DDBJ databases">
        <authorList>
            <person name="Varghese N."/>
            <person name="Submissions S."/>
        </authorList>
    </citation>
    <scope>NUCLEOTIDE SEQUENCE [LARGE SCALE GENOMIC DNA]</scope>
    <source>
        <strain evidence="2">R-53102</strain>
    </source>
</reference>
<accession>A0A1I1RF73</accession>
<organism evidence="1 2">
    <name type="scientific">Lactobacillus bombicola</name>
    <dbReference type="NCBI Taxonomy" id="1505723"/>
    <lineage>
        <taxon>Bacteria</taxon>
        <taxon>Bacillati</taxon>
        <taxon>Bacillota</taxon>
        <taxon>Bacilli</taxon>
        <taxon>Lactobacillales</taxon>
        <taxon>Lactobacillaceae</taxon>
        <taxon>Lactobacillus</taxon>
    </lineage>
</organism>
<protein>
    <recommendedName>
        <fullName evidence="3">HD domain-containing protein</fullName>
    </recommendedName>
</protein>
<sequence length="100" mass="11469">MFLHASRVAILTKQMYVTYYGNNKTSLFIIEAAGYLHEVIDEKLSSNMTKSLQEINSLLISQKVSQENKDMIFNIIQHMSYYCSLLYSINKNPIGSKVVL</sequence>
<name>A0A1I1RF73_9LACO</name>
<dbReference type="RefSeq" id="WP_090092060.1">
    <property type="nucleotide sequence ID" value="NZ_CBCRVU010000001.1"/>
</dbReference>
<dbReference type="STRING" id="1505723.SAMN04487792_0209"/>
<evidence type="ECO:0000313" key="2">
    <source>
        <dbReference type="Proteomes" id="UP000199599"/>
    </source>
</evidence>
<evidence type="ECO:0000313" key="1">
    <source>
        <dbReference type="EMBL" id="SFD30203.1"/>
    </source>
</evidence>
<dbReference type="SUPFAM" id="SSF109604">
    <property type="entry name" value="HD-domain/PDEase-like"/>
    <property type="match status" value="1"/>
</dbReference>
<dbReference type="Gene3D" id="1.10.472.50">
    <property type="entry name" value="HD-domain/PDEase-like"/>
    <property type="match status" value="1"/>
</dbReference>
<dbReference type="Proteomes" id="UP000199599">
    <property type="component" value="Unassembled WGS sequence"/>
</dbReference>
<dbReference type="EMBL" id="FOMN01000001">
    <property type="protein sequence ID" value="SFD30203.1"/>
    <property type="molecule type" value="Genomic_DNA"/>
</dbReference>
<dbReference type="AlphaFoldDB" id="A0A1I1RF73"/>
<gene>
    <name evidence="1" type="ORF">SAMN04487792_0209</name>
</gene>